<name>A0A5M3XPC2_9ACTN</name>
<dbReference type="InterPro" id="IPR037401">
    <property type="entry name" value="SnoaL-like"/>
</dbReference>
<evidence type="ECO:0000259" key="1">
    <source>
        <dbReference type="Pfam" id="PF13577"/>
    </source>
</evidence>
<evidence type="ECO:0000313" key="2">
    <source>
        <dbReference type="EMBL" id="GES22822.1"/>
    </source>
</evidence>
<reference evidence="2 3" key="1">
    <citation type="submission" date="2019-10" db="EMBL/GenBank/DDBJ databases">
        <title>Whole genome shotgun sequence of Acrocarpospora pleiomorpha NBRC 16267.</title>
        <authorList>
            <person name="Ichikawa N."/>
            <person name="Kimura A."/>
            <person name="Kitahashi Y."/>
            <person name="Komaki H."/>
            <person name="Oguchi A."/>
        </authorList>
    </citation>
    <scope>NUCLEOTIDE SEQUENCE [LARGE SCALE GENOMIC DNA]</scope>
    <source>
        <strain evidence="2 3">NBRC 16267</strain>
    </source>
</reference>
<evidence type="ECO:0000313" key="3">
    <source>
        <dbReference type="Proteomes" id="UP000377595"/>
    </source>
</evidence>
<sequence>MATSDVETVTQLVLHERQGRDRRWWDQMRAQYWPDATVHLSWFEGGAYENVDLSEAMNANGSVSTHRLSPLVVHVIGDRAIAELPTVIEAPITINDVDVVLMSSLRIQYRALRRDSEWRLLRLDTIYERDHLVVTTPGESVHVDAAELAPFRKPYRLLAWFLAARGYAVLDDLLGDDRPDEVAAFYERERRWLNES</sequence>
<dbReference type="SUPFAM" id="SSF54427">
    <property type="entry name" value="NTF2-like"/>
    <property type="match status" value="1"/>
</dbReference>
<dbReference type="Pfam" id="PF13577">
    <property type="entry name" value="SnoaL_4"/>
    <property type="match status" value="1"/>
</dbReference>
<organism evidence="2 3">
    <name type="scientific">Acrocarpospora pleiomorpha</name>
    <dbReference type="NCBI Taxonomy" id="90975"/>
    <lineage>
        <taxon>Bacteria</taxon>
        <taxon>Bacillati</taxon>
        <taxon>Actinomycetota</taxon>
        <taxon>Actinomycetes</taxon>
        <taxon>Streptosporangiales</taxon>
        <taxon>Streptosporangiaceae</taxon>
        <taxon>Acrocarpospora</taxon>
    </lineage>
</organism>
<dbReference type="OrthoDB" id="1492465at2"/>
<comment type="caution">
    <text evidence="2">The sequence shown here is derived from an EMBL/GenBank/DDBJ whole genome shotgun (WGS) entry which is preliminary data.</text>
</comment>
<feature type="domain" description="SnoaL-like" evidence="1">
    <location>
        <begin position="3"/>
        <end position="123"/>
    </location>
</feature>
<dbReference type="RefSeq" id="WP_155347764.1">
    <property type="nucleotide sequence ID" value="NZ_BAAAHM010000009.1"/>
</dbReference>
<gene>
    <name evidence="2" type="ORF">Aple_057210</name>
</gene>
<proteinExistence type="predicted"/>
<dbReference type="EMBL" id="BLAF01000034">
    <property type="protein sequence ID" value="GES22822.1"/>
    <property type="molecule type" value="Genomic_DNA"/>
</dbReference>
<dbReference type="AlphaFoldDB" id="A0A5M3XPC2"/>
<keyword evidence="3" id="KW-1185">Reference proteome</keyword>
<dbReference type="Gene3D" id="3.10.450.50">
    <property type="match status" value="1"/>
</dbReference>
<accession>A0A5M3XPC2</accession>
<dbReference type="Proteomes" id="UP000377595">
    <property type="component" value="Unassembled WGS sequence"/>
</dbReference>
<protein>
    <recommendedName>
        <fullName evidence="1">SnoaL-like domain-containing protein</fullName>
    </recommendedName>
</protein>
<dbReference type="InterPro" id="IPR032710">
    <property type="entry name" value="NTF2-like_dom_sf"/>
</dbReference>